<evidence type="ECO:0000256" key="8">
    <source>
        <dbReference type="ARBA" id="ARBA00023132"/>
    </source>
</evidence>
<feature type="region of interest" description="Disordered" evidence="10">
    <location>
        <begin position="1"/>
        <end position="112"/>
    </location>
</feature>
<evidence type="ECO:0000313" key="13">
    <source>
        <dbReference type="Proteomes" id="UP001295423"/>
    </source>
</evidence>
<feature type="compositionally biased region" description="Basic and acidic residues" evidence="10">
    <location>
        <begin position="1"/>
        <end position="43"/>
    </location>
</feature>
<feature type="region of interest" description="Disordered" evidence="10">
    <location>
        <begin position="149"/>
        <end position="231"/>
    </location>
</feature>
<organism evidence="12 13">
    <name type="scientific">Cylindrotheca closterium</name>
    <dbReference type="NCBI Taxonomy" id="2856"/>
    <lineage>
        <taxon>Eukaryota</taxon>
        <taxon>Sar</taxon>
        <taxon>Stramenopiles</taxon>
        <taxon>Ochrophyta</taxon>
        <taxon>Bacillariophyta</taxon>
        <taxon>Bacillariophyceae</taxon>
        <taxon>Bacillariophycidae</taxon>
        <taxon>Bacillariales</taxon>
        <taxon>Bacillariaceae</taxon>
        <taxon>Cylindrotheca</taxon>
    </lineage>
</organism>
<keyword evidence="9" id="KW-0539">Nucleus</keyword>
<feature type="region of interest" description="Disordered" evidence="10">
    <location>
        <begin position="248"/>
        <end position="312"/>
    </location>
</feature>
<dbReference type="InterPro" id="IPR011993">
    <property type="entry name" value="PH-like_dom_sf"/>
</dbReference>
<evidence type="ECO:0000313" key="12">
    <source>
        <dbReference type="EMBL" id="CAJ1955233.1"/>
    </source>
</evidence>
<feature type="domain" description="RanBD1" evidence="11">
    <location>
        <begin position="209"/>
        <end position="391"/>
    </location>
</feature>
<evidence type="ECO:0000256" key="1">
    <source>
        <dbReference type="ARBA" id="ARBA00004567"/>
    </source>
</evidence>
<keyword evidence="4" id="KW-0509">mRNA transport</keyword>
<dbReference type="InterPro" id="IPR000156">
    <property type="entry name" value="Ran_bind_dom"/>
</dbReference>
<keyword evidence="6" id="KW-0007">Acetylation</keyword>
<keyword evidence="8" id="KW-0906">Nuclear pore complex</keyword>
<sequence>MGETEEEKRIEEKKEDPAAQAKHDGEDDATKKKRTADRQITKDDGEDDDDSDDGDAKLSQPFKKASEEVLSKRKILKVKRPGTNGESKPNSSNPFAATKLTSSDAKAGDSGTKVFGGGSAFSGFGGFGSSTSGSSAGGAFGTAFGSKSGFGSASSSGGGFGAKAKASSSSDDDTSKPTTSLFGKPTGSTGFSFGFAKTSTTKDSESSPATSAAVTLPDNVKLTTGEEDEVKMHEARCKSFKMVAQIEANEATEERKESANPSVKPSSNFENKNQESSKSTDEKEGDETKGPQHRWQEVGTGPLKILRSTENGDRFRMVQRQESSKNGPAHKVILNAPLWKEAACTKLSEKQLRLTTPGSGESSTYTLKFKEAGEATAFSECIKDVCSEAKSCFDASDD</sequence>
<dbReference type="Gene3D" id="2.30.29.30">
    <property type="entry name" value="Pleckstrin-homology domain (PH domain)/Phosphotyrosine-binding domain (PTB)"/>
    <property type="match status" value="1"/>
</dbReference>
<proteinExistence type="predicted"/>
<accession>A0AAD2JJ68</accession>
<reference evidence="12" key="1">
    <citation type="submission" date="2023-08" db="EMBL/GenBank/DDBJ databases">
        <authorList>
            <person name="Audoor S."/>
            <person name="Bilcke G."/>
        </authorList>
    </citation>
    <scope>NUCLEOTIDE SEQUENCE</scope>
</reference>
<feature type="compositionally biased region" description="Basic and acidic residues" evidence="10">
    <location>
        <begin position="272"/>
        <end position="296"/>
    </location>
</feature>
<dbReference type="SUPFAM" id="SSF50729">
    <property type="entry name" value="PH domain-like"/>
    <property type="match status" value="1"/>
</dbReference>
<evidence type="ECO:0000256" key="7">
    <source>
        <dbReference type="ARBA" id="ARBA00023010"/>
    </source>
</evidence>
<name>A0AAD2JJ68_9STRA</name>
<dbReference type="GO" id="GO:0015031">
    <property type="term" value="P:protein transport"/>
    <property type="evidence" value="ECO:0007669"/>
    <property type="project" value="UniProtKB-KW"/>
</dbReference>
<keyword evidence="2" id="KW-0813">Transport</keyword>
<gene>
    <name evidence="12" type="ORF">CYCCA115_LOCUS15650</name>
</gene>
<dbReference type="AlphaFoldDB" id="A0AAD2JJ68"/>
<keyword evidence="13" id="KW-1185">Reference proteome</keyword>
<evidence type="ECO:0000256" key="3">
    <source>
        <dbReference type="ARBA" id="ARBA00022737"/>
    </source>
</evidence>
<dbReference type="PANTHER" id="PTHR23138">
    <property type="entry name" value="RAN BINDING PROTEIN"/>
    <property type="match status" value="1"/>
</dbReference>
<evidence type="ECO:0000256" key="4">
    <source>
        <dbReference type="ARBA" id="ARBA00022816"/>
    </source>
</evidence>
<dbReference type="SMART" id="SM00160">
    <property type="entry name" value="RanBD"/>
    <property type="match status" value="1"/>
</dbReference>
<comment type="subcellular location">
    <subcellularLocation>
        <location evidence="1">Nucleus</location>
        <location evidence="1">Nuclear pore complex</location>
    </subcellularLocation>
</comment>
<evidence type="ECO:0000256" key="6">
    <source>
        <dbReference type="ARBA" id="ARBA00022990"/>
    </source>
</evidence>
<keyword evidence="7" id="KW-0811">Translocation</keyword>
<evidence type="ECO:0000256" key="2">
    <source>
        <dbReference type="ARBA" id="ARBA00022448"/>
    </source>
</evidence>
<dbReference type="InterPro" id="IPR045255">
    <property type="entry name" value="RanBP1-like"/>
</dbReference>
<keyword evidence="3" id="KW-0677">Repeat</keyword>
<evidence type="ECO:0000256" key="10">
    <source>
        <dbReference type="SAM" id="MobiDB-lite"/>
    </source>
</evidence>
<dbReference type="PROSITE" id="PS50196">
    <property type="entry name" value="RANBD1"/>
    <property type="match status" value="1"/>
</dbReference>
<dbReference type="PANTHER" id="PTHR23138:SF142">
    <property type="entry name" value="RAN-BINDING PROTEIN 3B-RELATED"/>
    <property type="match status" value="1"/>
</dbReference>
<evidence type="ECO:0000256" key="9">
    <source>
        <dbReference type="ARBA" id="ARBA00023242"/>
    </source>
</evidence>
<dbReference type="Pfam" id="PF00638">
    <property type="entry name" value="Ran_BP1"/>
    <property type="match status" value="1"/>
</dbReference>
<evidence type="ECO:0000259" key="11">
    <source>
        <dbReference type="PROSITE" id="PS50196"/>
    </source>
</evidence>
<dbReference type="GO" id="GO:0005643">
    <property type="term" value="C:nuclear pore"/>
    <property type="evidence" value="ECO:0007669"/>
    <property type="project" value="UniProtKB-SubCell"/>
</dbReference>
<dbReference type="Proteomes" id="UP001295423">
    <property type="component" value="Unassembled WGS sequence"/>
</dbReference>
<protein>
    <recommendedName>
        <fullName evidence="11">RanBD1 domain-containing protein</fullName>
    </recommendedName>
</protein>
<dbReference type="InterPro" id="IPR015007">
    <property type="entry name" value="NUP2/50/61"/>
</dbReference>
<keyword evidence="5" id="KW-0653">Protein transport</keyword>
<feature type="compositionally biased region" description="Polar residues" evidence="10">
    <location>
        <begin position="84"/>
        <end position="104"/>
    </location>
</feature>
<dbReference type="EMBL" id="CAKOGP040001881">
    <property type="protein sequence ID" value="CAJ1955233.1"/>
    <property type="molecule type" value="Genomic_DNA"/>
</dbReference>
<evidence type="ECO:0000256" key="5">
    <source>
        <dbReference type="ARBA" id="ARBA00022927"/>
    </source>
</evidence>
<dbReference type="Pfam" id="PF08911">
    <property type="entry name" value="NUP50"/>
    <property type="match status" value="1"/>
</dbReference>
<dbReference type="GO" id="GO:0051028">
    <property type="term" value="P:mRNA transport"/>
    <property type="evidence" value="ECO:0007669"/>
    <property type="project" value="UniProtKB-KW"/>
</dbReference>
<comment type="caution">
    <text evidence="12">The sequence shown here is derived from an EMBL/GenBank/DDBJ whole genome shotgun (WGS) entry which is preliminary data.</text>
</comment>
<feature type="compositionally biased region" description="Polar residues" evidence="10">
    <location>
        <begin position="176"/>
        <end position="199"/>
    </location>
</feature>
<feature type="compositionally biased region" description="Acidic residues" evidence="10">
    <location>
        <begin position="44"/>
        <end position="53"/>
    </location>
</feature>
<feature type="compositionally biased region" description="Polar residues" evidence="10">
    <location>
        <begin position="259"/>
        <end position="271"/>
    </location>
</feature>